<accession>A0A927IBT2</accession>
<name>A0A927IBT2_9ACTN</name>
<dbReference type="GO" id="GO:0016787">
    <property type="term" value="F:hydrolase activity"/>
    <property type="evidence" value="ECO:0007669"/>
    <property type="project" value="UniProtKB-KW"/>
</dbReference>
<dbReference type="NCBIfam" id="NF033748">
    <property type="entry name" value="class_F_sortase"/>
    <property type="match status" value="1"/>
</dbReference>
<evidence type="ECO:0000313" key="2">
    <source>
        <dbReference type="EMBL" id="MBD3930884.1"/>
    </source>
</evidence>
<keyword evidence="3" id="KW-1185">Reference proteome</keyword>
<dbReference type="AlphaFoldDB" id="A0A927IBT2"/>
<dbReference type="InterPro" id="IPR005754">
    <property type="entry name" value="Sortase"/>
</dbReference>
<dbReference type="SUPFAM" id="SSF63817">
    <property type="entry name" value="Sortase"/>
    <property type="match status" value="1"/>
</dbReference>
<evidence type="ECO:0000256" key="1">
    <source>
        <dbReference type="ARBA" id="ARBA00022801"/>
    </source>
</evidence>
<dbReference type="Pfam" id="PF04203">
    <property type="entry name" value="Sortase"/>
    <property type="match status" value="1"/>
</dbReference>
<organism evidence="2 3">
    <name type="scientific">Streptomyces chumphonensis</name>
    <dbReference type="NCBI Taxonomy" id="1214925"/>
    <lineage>
        <taxon>Bacteria</taxon>
        <taxon>Bacillati</taxon>
        <taxon>Actinomycetota</taxon>
        <taxon>Actinomycetes</taxon>
        <taxon>Kitasatosporales</taxon>
        <taxon>Streptomycetaceae</taxon>
        <taxon>Streptomyces</taxon>
    </lineage>
</organism>
<proteinExistence type="predicted"/>
<dbReference type="InterPro" id="IPR023365">
    <property type="entry name" value="Sortase_dom-sf"/>
</dbReference>
<dbReference type="CDD" id="cd05829">
    <property type="entry name" value="Sortase_F"/>
    <property type="match status" value="1"/>
</dbReference>
<dbReference type="Gene3D" id="2.40.260.10">
    <property type="entry name" value="Sortase"/>
    <property type="match status" value="1"/>
</dbReference>
<keyword evidence="1" id="KW-0378">Hydrolase</keyword>
<dbReference type="InterPro" id="IPR042001">
    <property type="entry name" value="Sortase_F"/>
</dbReference>
<dbReference type="Proteomes" id="UP000632289">
    <property type="component" value="Unassembled WGS sequence"/>
</dbReference>
<gene>
    <name evidence="2" type="ORF">IF129_04810</name>
</gene>
<evidence type="ECO:0000313" key="3">
    <source>
        <dbReference type="Proteomes" id="UP000632289"/>
    </source>
</evidence>
<dbReference type="EMBL" id="JACXYU010000001">
    <property type="protein sequence ID" value="MBD3930884.1"/>
    <property type="molecule type" value="Genomic_DNA"/>
</dbReference>
<reference evidence="2" key="1">
    <citation type="submission" date="2020-09" db="EMBL/GenBank/DDBJ databases">
        <title>Secondary metabolite and genome analysis of marine Streptomyces chumphonensis KK1-2T.</title>
        <authorList>
            <person name="Phongsopitanun W."/>
            <person name="Kanchanasin P."/>
            <person name="Pittayakhajonwut P."/>
            <person name="Suwanborirux K."/>
            <person name="Tanasupawat S."/>
        </authorList>
    </citation>
    <scope>NUCLEOTIDE SEQUENCE</scope>
    <source>
        <strain evidence="2">KK1-2</strain>
    </source>
</reference>
<comment type="caution">
    <text evidence="2">The sequence shown here is derived from an EMBL/GenBank/DDBJ whole genome shotgun (WGS) entry which is preliminary data.</text>
</comment>
<protein>
    <submittedName>
        <fullName evidence="2">Class F sortase</fullName>
    </submittedName>
</protein>
<dbReference type="RefSeq" id="WP_191208102.1">
    <property type="nucleotide sequence ID" value="NZ_JACXYU010000001.1"/>
</dbReference>
<sequence length="210" mass="22140">MTGTAWAVLLLALWLWGKDISDTAPPGATRDVATSERVRDEGRVALPPATEPLRERAAPQRVVIDELGVDAVVVPRGLDRDGAVDPPPLAEADTVGWYAGGPAPGEDGAALLVGHVDTETDRAVFYELSTLEPGVAVRVARADGTAAEFTVEDVEVVPRDGFDAERVYGERHEGRAELRLITCGGTFDEKAGAYTANVVVSAYLTGSTTA</sequence>